<reference evidence="1" key="1">
    <citation type="submission" date="2021-06" db="EMBL/GenBank/DDBJ databases">
        <authorList>
            <person name="Kallberg Y."/>
            <person name="Tangrot J."/>
            <person name="Rosling A."/>
        </authorList>
    </citation>
    <scope>NUCLEOTIDE SEQUENCE</scope>
    <source>
        <strain evidence="1">MA461A</strain>
    </source>
</reference>
<name>A0ACA9M8A9_9GLOM</name>
<dbReference type="Proteomes" id="UP000789920">
    <property type="component" value="Unassembled WGS sequence"/>
</dbReference>
<comment type="caution">
    <text evidence="1">The sequence shown here is derived from an EMBL/GenBank/DDBJ whole genome shotgun (WGS) entry which is preliminary data.</text>
</comment>
<keyword evidence="2" id="KW-1185">Reference proteome</keyword>
<feature type="non-terminal residue" evidence="1">
    <location>
        <position position="372"/>
    </location>
</feature>
<protein>
    <submittedName>
        <fullName evidence="1">29711_t:CDS:1</fullName>
    </submittedName>
</protein>
<accession>A0ACA9M8A9</accession>
<sequence length="372" mass="43501">MSSEYRKELIKAGIVNFWNRKNVSKGVGTLSCLQQLDSKLDLKLHEKQFKIINSPEIIEFWKRKNEGSYRKPLDKHTRKENKDLSSLHLAQLQNKDDNNEEEFSTKYDEDNNDEHNKDEDDKDECNKDEDDKDEYNKDEDDKDKYNKVEDDKDEYNKVEDNKDEADKDEADRDEADKDKDVFFSIVMDNKTLINNLISDEDAKIVERYKLDTIDEVKIIKQDISNVIYLLFDEVEQIIKNNEKNEAIVLLAKNLASVDLPVSESAFDNLFTREICSWVSAICHNKGRLITLRACVEQKCDFQGTLKHIINKLEVVTGLRSGGLLEPHCKKIFLNSLDLAITMRDILYIFFESNANFPDKDLHKLFVLRLQSW</sequence>
<organism evidence="1 2">
    <name type="scientific">Racocetra persica</name>
    <dbReference type="NCBI Taxonomy" id="160502"/>
    <lineage>
        <taxon>Eukaryota</taxon>
        <taxon>Fungi</taxon>
        <taxon>Fungi incertae sedis</taxon>
        <taxon>Mucoromycota</taxon>
        <taxon>Glomeromycotina</taxon>
        <taxon>Glomeromycetes</taxon>
        <taxon>Diversisporales</taxon>
        <taxon>Gigasporaceae</taxon>
        <taxon>Racocetra</taxon>
    </lineage>
</organism>
<dbReference type="EMBL" id="CAJVQC010006884">
    <property type="protein sequence ID" value="CAG8572676.1"/>
    <property type="molecule type" value="Genomic_DNA"/>
</dbReference>
<evidence type="ECO:0000313" key="2">
    <source>
        <dbReference type="Proteomes" id="UP000789920"/>
    </source>
</evidence>
<gene>
    <name evidence="1" type="ORF">RPERSI_LOCUS4821</name>
</gene>
<proteinExistence type="predicted"/>
<evidence type="ECO:0000313" key="1">
    <source>
        <dbReference type="EMBL" id="CAG8572676.1"/>
    </source>
</evidence>